<comment type="caution">
    <text evidence="2">The sequence shown here is derived from an EMBL/GenBank/DDBJ whole genome shotgun (WGS) entry which is preliminary data.</text>
</comment>
<proteinExistence type="predicted"/>
<organism evidence="2 3">
    <name type="scientific">Fimbriiglobus ruber</name>
    <dbReference type="NCBI Taxonomy" id="1908690"/>
    <lineage>
        <taxon>Bacteria</taxon>
        <taxon>Pseudomonadati</taxon>
        <taxon>Planctomycetota</taxon>
        <taxon>Planctomycetia</taxon>
        <taxon>Gemmatales</taxon>
        <taxon>Gemmataceae</taxon>
        <taxon>Fimbriiglobus</taxon>
    </lineage>
</organism>
<reference evidence="3" key="1">
    <citation type="submission" date="2017-06" db="EMBL/GenBank/DDBJ databases">
        <title>Genome analysis of Fimbriiglobus ruber SP5, the first member of the order Planctomycetales with confirmed chitinolytic capability.</title>
        <authorList>
            <person name="Ravin N.V."/>
            <person name="Rakitin A.L."/>
            <person name="Ivanova A.A."/>
            <person name="Beletsky A.V."/>
            <person name="Kulichevskaya I.S."/>
            <person name="Mardanov A.V."/>
            <person name="Dedysh S.N."/>
        </authorList>
    </citation>
    <scope>NUCLEOTIDE SEQUENCE [LARGE SCALE GENOMIC DNA]</scope>
    <source>
        <strain evidence="3">SP5</strain>
    </source>
</reference>
<evidence type="ECO:0000259" key="1">
    <source>
        <dbReference type="PROSITE" id="PS51186"/>
    </source>
</evidence>
<dbReference type="Gene3D" id="3.40.630.30">
    <property type="match status" value="1"/>
</dbReference>
<accession>A0A225DPW4</accession>
<feature type="domain" description="N-acetyltransferase" evidence="1">
    <location>
        <begin position="168"/>
        <end position="303"/>
    </location>
</feature>
<evidence type="ECO:0000313" key="3">
    <source>
        <dbReference type="Proteomes" id="UP000214646"/>
    </source>
</evidence>
<evidence type="ECO:0000313" key="2">
    <source>
        <dbReference type="EMBL" id="OWK43341.1"/>
    </source>
</evidence>
<dbReference type="CDD" id="cd04301">
    <property type="entry name" value="NAT_SF"/>
    <property type="match status" value="1"/>
</dbReference>
<dbReference type="SUPFAM" id="SSF55729">
    <property type="entry name" value="Acyl-CoA N-acyltransferases (Nat)"/>
    <property type="match status" value="1"/>
</dbReference>
<protein>
    <recommendedName>
        <fullName evidence="1">N-acetyltransferase domain-containing protein</fullName>
    </recommendedName>
</protein>
<dbReference type="Pfam" id="PF00583">
    <property type="entry name" value="Acetyltransf_1"/>
    <property type="match status" value="1"/>
</dbReference>
<gene>
    <name evidence="2" type="ORF">FRUB_02940</name>
</gene>
<dbReference type="OrthoDB" id="214696at2"/>
<dbReference type="PROSITE" id="PS51186">
    <property type="entry name" value="GNAT"/>
    <property type="match status" value="1"/>
</dbReference>
<dbReference type="InterPro" id="IPR016181">
    <property type="entry name" value="Acyl_CoA_acyltransferase"/>
</dbReference>
<sequence length="303" mass="32889">MSPARPAEYPAACRALFAHLPAVDRIARVDRALALIANGEIDPTGLLVARDMPGADVLVGAMLVQHLPGSAASVWVPRAVSGPNQRAVEDALARAAVARLRAGGARYAQSFLKPEERLPARALELVGFRFLTQLAFLIRDLTPEDARPNFDAPVRFVTYSAIGPNLFADVLLATYEDSRDCPELNGTRSASEIVAEYRTEAPSPPPWWLVEAGDGGPVGVVILSPKDGTGVWDLSYLGLIPRARDRGWGKHLLRYAVARASLAGAVYLNLSADARNEPALRLYQGHGFRQYDLQDVFWWRGAG</sequence>
<name>A0A225DPW4_9BACT</name>
<dbReference type="GO" id="GO:0016747">
    <property type="term" value="F:acyltransferase activity, transferring groups other than amino-acyl groups"/>
    <property type="evidence" value="ECO:0007669"/>
    <property type="project" value="InterPro"/>
</dbReference>
<dbReference type="InterPro" id="IPR000182">
    <property type="entry name" value="GNAT_dom"/>
</dbReference>
<dbReference type="AlphaFoldDB" id="A0A225DPW4"/>
<dbReference type="RefSeq" id="WP_143393090.1">
    <property type="nucleotide sequence ID" value="NZ_NIDE01000004.1"/>
</dbReference>
<dbReference type="EMBL" id="NIDE01000004">
    <property type="protein sequence ID" value="OWK43341.1"/>
    <property type="molecule type" value="Genomic_DNA"/>
</dbReference>
<dbReference type="Proteomes" id="UP000214646">
    <property type="component" value="Unassembled WGS sequence"/>
</dbReference>
<keyword evidence="3" id="KW-1185">Reference proteome</keyword>